<evidence type="ECO:0000313" key="1">
    <source>
        <dbReference type="EMBL" id="RHB05983.1"/>
    </source>
</evidence>
<dbReference type="RefSeq" id="WP_118011326.1">
    <property type="nucleotide sequence ID" value="NZ_CAUHCP010000060.1"/>
</dbReference>
<organism evidence="1 2">
    <name type="scientific">Holdemanella biformis</name>
    <dbReference type="NCBI Taxonomy" id="1735"/>
    <lineage>
        <taxon>Bacteria</taxon>
        <taxon>Bacillati</taxon>
        <taxon>Bacillota</taxon>
        <taxon>Erysipelotrichia</taxon>
        <taxon>Erysipelotrichales</taxon>
        <taxon>Erysipelotrichaceae</taxon>
        <taxon>Holdemanella</taxon>
    </lineage>
</organism>
<evidence type="ECO:0000313" key="2">
    <source>
        <dbReference type="Proteomes" id="UP000285288"/>
    </source>
</evidence>
<dbReference type="Proteomes" id="UP000285288">
    <property type="component" value="Unassembled WGS sequence"/>
</dbReference>
<proteinExistence type="predicted"/>
<protein>
    <submittedName>
        <fullName evidence="1">Uncharacterized protein</fullName>
    </submittedName>
</protein>
<comment type="caution">
    <text evidence="1">The sequence shown here is derived from an EMBL/GenBank/DDBJ whole genome shotgun (WGS) entry which is preliminary data.</text>
</comment>
<name>A0A413UCQ3_9FIRM</name>
<dbReference type="AlphaFoldDB" id="A0A413UCQ3"/>
<dbReference type="EMBL" id="QSGD01000019">
    <property type="protein sequence ID" value="RHB05983.1"/>
    <property type="molecule type" value="Genomic_DNA"/>
</dbReference>
<sequence>MKKKSKYRIRKNELRKFEKENKLTKKEKERLHMWVDAGHSAYDLQWLYQLREEEEFDELLSGLTDAQVNYVYSYCMNWDPIMEEPFFDYNRLDELDLDNLPTFEEEVDKEEEEPEIDLPF</sequence>
<accession>A0A413UCQ3</accession>
<reference evidence="1 2" key="1">
    <citation type="submission" date="2018-08" db="EMBL/GenBank/DDBJ databases">
        <title>A genome reference for cultivated species of the human gut microbiota.</title>
        <authorList>
            <person name="Zou Y."/>
            <person name="Xue W."/>
            <person name="Luo G."/>
        </authorList>
    </citation>
    <scope>NUCLEOTIDE SEQUENCE [LARGE SCALE GENOMIC DNA]</scope>
    <source>
        <strain evidence="1 2">AM42-13AC</strain>
    </source>
</reference>
<gene>
    <name evidence="1" type="ORF">DW907_06170</name>
</gene>